<dbReference type="PROSITE" id="PS00086">
    <property type="entry name" value="CYTOCHROME_P450"/>
    <property type="match status" value="1"/>
</dbReference>
<keyword evidence="11" id="KW-1185">Reference proteome</keyword>
<keyword evidence="2 7" id="KW-0349">Heme</keyword>
<dbReference type="EMBL" id="QUMU01000002">
    <property type="protein sequence ID" value="REG35682.1"/>
    <property type="molecule type" value="Genomic_DNA"/>
</dbReference>
<evidence type="ECO:0000256" key="1">
    <source>
        <dbReference type="ARBA" id="ARBA00010617"/>
    </source>
</evidence>
<dbReference type="InterPro" id="IPR017972">
    <property type="entry name" value="Cyt_P450_CS"/>
</dbReference>
<evidence type="ECO:0000256" key="7">
    <source>
        <dbReference type="RuleBase" id="RU000461"/>
    </source>
</evidence>
<dbReference type="AlphaFoldDB" id="A0AAC8QC79"/>
<evidence type="ECO:0000313" key="9">
    <source>
        <dbReference type="EMBL" id="REG35682.1"/>
    </source>
</evidence>
<dbReference type="SUPFAM" id="SSF48264">
    <property type="entry name" value="Cytochrome P450"/>
    <property type="match status" value="1"/>
</dbReference>
<evidence type="ECO:0000256" key="5">
    <source>
        <dbReference type="ARBA" id="ARBA00023004"/>
    </source>
</evidence>
<dbReference type="PANTHER" id="PTHR46696:SF1">
    <property type="entry name" value="CYTOCHROME P450 YJIB-RELATED"/>
    <property type="match status" value="1"/>
</dbReference>
<dbReference type="FunFam" id="1.10.630.10:FF:000018">
    <property type="entry name" value="Cytochrome P450 monooxygenase"/>
    <property type="match status" value="1"/>
</dbReference>
<evidence type="ECO:0000256" key="3">
    <source>
        <dbReference type="ARBA" id="ARBA00022723"/>
    </source>
</evidence>
<keyword evidence="3 7" id="KW-0479">Metal-binding</keyword>
<evidence type="ECO:0000256" key="4">
    <source>
        <dbReference type="ARBA" id="ARBA00023002"/>
    </source>
</evidence>
<dbReference type="InterPro" id="IPR002397">
    <property type="entry name" value="Cyt_P450_B"/>
</dbReference>
<dbReference type="GO" id="GO:0005506">
    <property type="term" value="F:iron ion binding"/>
    <property type="evidence" value="ECO:0007669"/>
    <property type="project" value="InterPro"/>
</dbReference>
<keyword evidence="4 7" id="KW-0560">Oxidoreductase</keyword>
<dbReference type="Pfam" id="PF00067">
    <property type="entry name" value="p450"/>
    <property type="match status" value="1"/>
</dbReference>
<evidence type="ECO:0000313" key="11">
    <source>
        <dbReference type="Proteomes" id="UP000256345"/>
    </source>
</evidence>
<dbReference type="PANTHER" id="PTHR46696">
    <property type="entry name" value="P450, PUTATIVE (EUROFUNG)-RELATED"/>
    <property type="match status" value="1"/>
</dbReference>
<name>A0AAC8QC79_9BACT</name>
<comment type="similarity">
    <text evidence="1 7">Belongs to the cytochrome P450 family.</text>
</comment>
<evidence type="ECO:0000313" key="8">
    <source>
        <dbReference type="EMBL" id="AKJ04975.1"/>
    </source>
</evidence>
<dbReference type="GO" id="GO:0004497">
    <property type="term" value="F:monooxygenase activity"/>
    <property type="evidence" value="ECO:0007669"/>
    <property type="project" value="UniProtKB-KW"/>
</dbReference>
<dbReference type="GO" id="GO:0016705">
    <property type="term" value="F:oxidoreductase activity, acting on paired donors, with incorporation or reduction of molecular oxygen"/>
    <property type="evidence" value="ECO:0007669"/>
    <property type="project" value="InterPro"/>
</dbReference>
<keyword evidence="6 7" id="KW-0503">Monooxygenase</keyword>
<sequence length="412" mass="46837">MQTTSTREFGPDFVLNLDDPTFVTNPYPTYKWLREQAPVYHWRPRGDAIVFTRHKDVRALLLDRRFSNDYRVWEFAQNTSAWPPEHAEYKKMMDNGLFGLADADHTRVRRLVSGAFTPRAAERMRGEIQKAVDDIIAENVKGDRANLTSVTEPLPMRVISDMLKIPDDKRAEFRAFGLAVIRASITFNKPEELFALIAPMPRWLQMIRELIADRRQHLLEDDLLSTLITAQDSGSKLTEDEMISLIQALITAGSDTTVHAANWALHSLLRHPDQLALLRADPSLIRNTIEESLRYDLFGKGGIPKFAKEELEFAGQKVRKGQMVIPFVTAALHDPEVFPEPERFDIRRDVSQTIAFGAGQHFCLGAALARQELDLVVGTLVQRFPKMKLLGEPEFQPHPIMRAMSKLEVSLG</sequence>
<accession>A0AAC8QC79</accession>
<keyword evidence="5 7" id="KW-0408">Iron</keyword>
<evidence type="ECO:0000256" key="6">
    <source>
        <dbReference type="ARBA" id="ARBA00023033"/>
    </source>
</evidence>
<reference evidence="8 10" key="1">
    <citation type="submission" date="2015-05" db="EMBL/GenBank/DDBJ databases">
        <title>Genome assembly of Archangium gephyra DSM 2261.</title>
        <authorList>
            <person name="Sharma G."/>
            <person name="Subramanian S."/>
        </authorList>
    </citation>
    <scope>NUCLEOTIDE SEQUENCE [LARGE SCALE GENOMIC DNA]</scope>
    <source>
        <strain evidence="8 10">DSM 2261</strain>
    </source>
</reference>
<dbReference type="PRINTS" id="PR00359">
    <property type="entry name" value="BP450"/>
</dbReference>
<dbReference type="Gene3D" id="1.10.630.10">
    <property type="entry name" value="Cytochrome P450"/>
    <property type="match status" value="1"/>
</dbReference>
<dbReference type="GO" id="GO:0020037">
    <property type="term" value="F:heme binding"/>
    <property type="evidence" value="ECO:0007669"/>
    <property type="project" value="InterPro"/>
</dbReference>
<organism evidence="8 10">
    <name type="scientific">Archangium gephyra</name>
    <dbReference type="NCBI Taxonomy" id="48"/>
    <lineage>
        <taxon>Bacteria</taxon>
        <taxon>Pseudomonadati</taxon>
        <taxon>Myxococcota</taxon>
        <taxon>Myxococcia</taxon>
        <taxon>Myxococcales</taxon>
        <taxon>Cystobacterineae</taxon>
        <taxon>Archangiaceae</taxon>
        <taxon>Archangium</taxon>
    </lineage>
</organism>
<dbReference type="RefSeq" id="WP_047858632.1">
    <property type="nucleotide sequence ID" value="NZ_CP011509.1"/>
</dbReference>
<dbReference type="Proteomes" id="UP000035579">
    <property type="component" value="Chromosome"/>
</dbReference>
<gene>
    <name evidence="8" type="ORF">AA314_06601</name>
    <name evidence="9" type="ORF">ATI61_10250</name>
</gene>
<reference evidence="9 11" key="2">
    <citation type="submission" date="2018-08" db="EMBL/GenBank/DDBJ databases">
        <title>Genomic Encyclopedia of Archaeal and Bacterial Type Strains, Phase II (KMG-II): from individual species to whole genera.</title>
        <authorList>
            <person name="Goeker M."/>
        </authorList>
    </citation>
    <scope>NUCLEOTIDE SEQUENCE [LARGE SCALE GENOMIC DNA]</scope>
    <source>
        <strain evidence="9 11">DSM 2261</strain>
    </source>
</reference>
<dbReference type="InterPro" id="IPR036396">
    <property type="entry name" value="Cyt_P450_sf"/>
</dbReference>
<protein>
    <submittedName>
        <fullName evidence="8 9">Cytochrome P450</fullName>
    </submittedName>
</protein>
<dbReference type="EMBL" id="CP011509">
    <property type="protein sequence ID" value="AKJ04975.1"/>
    <property type="molecule type" value="Genomic_DNA"/>
</dbReference>
<dbReference type="InterPro" id="IPR001128">
    <property type="entry name" value="Cyt_P450"/>
</dbReference>
<evidence type="ECO:0000256" key="2">
    <source>
        <dbReference type="ARBA" id="ARBA00022617"/>
    </source>
</evidence>
<proteinExistence type="inferred from homology"/>
<evidence type="ECO:0000313" key="10">
    <source>
        <dbReference type="Proteomes" id="UP000035579"/>
    </source>
</evidence>
<dbReference type="Proteomes" id="UP000256345">
    <property type="component" value="Unassembled WGS sequence"/>
</dbReference>
<dbReference type="PRINTS" id="PR00385">
    <property type="entry name" value="P450"/>
</dbReference>
<dbReference type="KEGG" id="age:AA314_06601"/>